<dbReference type="OrthoDB" id="6019893at2759"/>
<reference evidence="4" key="1">
    <citation type="journal article" date="2020" name="Nat. Commun.">
        <title>Large-scale genome sequencing of mycorrhizal fungi provides insights into the early evolution of symbiotic traits.</title>
        <authorList>
            <person name="Miyauchi S."/>
            <person name="Kiss E."/>
            <person name="Kuo A."/>
            <person name="Drula E."/>
            <person name="Kohler A."/>
            <person name="Sanchez-Garcia M."/>
            <person name="Morin E."/>
            <person name="Andreopoulos B."/>
            <person name="Barry K.W."/>
            <person name="Bonito G."/>
            <person name="Buee M."/>
            <person name="Carver A."/>
            <person name="Chen C."/>
            <person name="Cichocki N."/>
            <person name="Clum A."/>
            <person name="Culley D."/>
            <person name="Crous P.W."/>
            <person name="Fauchery L."/>
            <person name="Girlanda M."/>
            <person name="Hayes R.D."/>
            <person name="Keri Z."/>
            <person name="LaButti K."/>
            <person name="Lipzen A."/>
            <person name="Lombard V."/>
            <person name="Magnuson J."/>
            <person name="Maillard F."/>
            <person name="Murat C."/>
            <person name="Nolan M."/>
            <person name="Ohm R.A."/>
            <person name="Pangilinan J."/>
            <person name="Pereira M.F."/>
            <person name="Perotto S."/>
            <person name="Peter M."/>
            <person name="Pfister S."/>
            <person name="Riley R."/>
            <person name="Sitrit Y."/>
            <person name="Stielow J.B."/>
            <person name="Szollosi G."/>
            <person name="Zifcakova L."/>
            <person name="Stursova M."/>
            <person name="Spatafora J.W."/>
            <person name="Tedersoo L."/>
            <person name="Vaario L.M."/>
            <person name="Yamada A."/>
            <person name="Yan M."/>
            <person name="Wang P."/>
            <person name="Xu J."/>
            <person name="Bruns T."/>
            <person name="Baldrian P."/>
            <person name="Vilgalys R."/>
            <person name="Dunand C."/>
            <person name="Henrissat B."/>
            <person name="Grigoriev I.V."/>
            <person name="Hibbett D."/>
            <person name="Nagy L.G."/>
            <person name="Martin F.M."/>
        </authorList>
    </citation>
    <scope>NUCLEOTIDE SEQUENCE</scope>
    <source>
        <strain evidence="4">UP504</strain>
    </source>
</reference>
<evidence type="ECO:0000313" key="5">
    <source>
        <dbReference type="Proteomes" id="UP000886523"/>
    </source>
</evidence>
<keyword evidence="5" id="KW-1185">Reference proteome</keyword>
<accession>A0A9P6E035</accession>
<name>A0A9P6E035_9AGAM</name>
<evidence type="ECO:0000259" key="3">
    <source>
        <dbReference type="SMART" id="SM00799"/>
    </source>
</evidence>
<feature type="region of interest" description="Disordered" evidence="2">
    <location>
        <begin position="338"/>
        <end position="399"/>
    </location>
</feature>
<proteinExistence type="predicted"/>
<organism evidence="4 5">
    <name type="scientific">Hydnum rufescens UP504</name>
    <dbReference type="NCBI Taxonomy" id="1448309"/>
    <lineage>
        <taxon>Eukaryota</taxon>
        <taxon>Fungi</taxon>
        <taxon>Dikarya</taxon>
        <taxon>Basidiomycota</taxon>
        <taxon>Agaricomycotina</taxon>
        <taxon>Agaricomycetes</taxon>
        <taxon>Cantharellales</taxon>
        <taxon>Hydnaceae</taxon>
        <taxon>Hydnum</taxon>
    </lineage>
</organism>
<feature type="compositionally biased region" description="Polar residues" evidence="2">
    <location>
        <begin position="1026"/>
        <end position="1035"/>
    </location>
</feature>
<feature type="region of interest" description="Disordered" evidence="2">
    <location>
        <begin position="1"/>
        <end position="24"/>
    </location>
</feature>
<dbReference type="SMART" id="SM00799">
    <property type="entry name" value="DENN"/>
    <property type="match status" value="1"/>
</dbReference>
<feature type="compositionally biased region" description="Basic and acidic residues" evidence="2">
    <location>
        <begin position="1128"/>
        <end position="1158"/>
    </location>
</feature>
<feature type="compositionally biased region" description="Acidic residues" evidence="2">
    <location>
        <begin position="380"/>
        <end position="393"/>
    </location>
</feature>
<evidence type="ECO:0000256" key="1">
    <source>
        <dbReference type="SAM" id="Coils"/>
    </source>
</evidence>
<dbReference type="Proteomes" id="UP000886523">
    <property type="component" value="Unassembled WGS sequence"/>
</dbReference>
<feature type="domain" description="cDENN" evidence="3">
    <location>
        <begin position="418"/>
        <end position="591"/>
    </location>
</feature>
<dbReference type="GO" id="GO:0032483">
    <property type="term" value="P:regulation of Rab protein signal transduction"/>
    <property type="evidence" value="ECO:0007669"/>
    <property type="project" value="TreeGrafter"/>
</dbReference>
<feature type="compositionally biased region" description="Low complexity" evidence="2">
    <location>
        <begin position="984"/>
        <end position="998"/>
    </location>
</feature>
<dbReference type="PANTHER" id="PTHR12296:SF31">
    <property type="entry name" value="DENN (AEX-3) DOMAIN PROTEIN (AFU_ORTHOLOGUE AFUA_6G11200)"/>
    <property type="match status" value="1"/>
</dbReference>
<evidence type="ECO:0000313" key="4">
    <source>
        <dbReference type="EMBL" id="KAF9520162.1"/>
    </source>
</evidence>
<feature type="compositionally biased region" description="Polar residues" evidence="2">
    <location>
        <begin position="1068"/>
        <end position="1084"/>
    </location>
</feature>
<evidence type="ECO:0000256" key="2">
    <source>
        <dbReference type="SAM" id="MobiDB-lite"/>
    </source>
</evidence>
<dbReference type="InterPro" id="IPR043153">
    <property type="entry name" value="DENN_C"/>
</dbReference>
<dbReference type="AlphaFoldDB" id="A0A9P6E035"/>
<sequence>MPRPTLQVSPPEAGPPPSPSRFTTFTRALKLGGNTGNHPENTLNPADHLSIRELESHNASNASLATSLNQDAQGVRPPIPAKHPARHHESNASFRSDQPGSHRHRESTAKSFLSVSPAIGPPNAAATLPLTSLYLVSGLPKSPQTWTLADPDSINGVHHSEGAVGRFWRAEVLGSSVTPGVGGKKKKKGKGVGEDGSRRLGTLSKSDLGKMLSKALKLSFTREVEIIASTLQPASSVHTFTFQLPAGSDGPATSSNGILRTSMLSTTTAGDRSTIGNFPYMDPAFPRPSSTYLGPAAGTFAAGATAPEPNPVVTYHGVCLTVWSHADEDRSTAIRRTLETAARNRPGARSPKVSTMSMETDTGKGQRRRKKKTSPWSATEAEESEADFGESDIDGGLNVNTENPGASTLFLPPNTVFWLPYALTLVSRHPIYDLMRDYLTLSWARFSKDVQSHTLQISKILEHPAPRAGEVVKIDAGVAGESMEVVCRFPGGLDFGRGLVDVNFTMWPLFRCLNLDNILTICELALAPTGRVLFLSRHPAMLGIAVSTLKYLVELRGWNGVALPIVHARDAKIYLEVWGVCRTLTTCIGSNGYNFHRRNCSAPPAGVVSVKAQRDKFRRILMTAFDSEFKEAFPAGRFRPLCKIQTKKGSSSTAVAESIRAPEWWHQTRVVQAFDAVLRDKYKKPTLLKRLAMMGMAKRQGSLTPAERLIQISIRKRASAFVDARDDLETKIGRLSRRLNFLMTESELWRQKFVSFEEYAEALSAEAAELRAKINKEQRESKRLSGLVSITAQEKDALKAKLVQTESQHKEAMIELERMREDMEEMERERSQMIAEVEAQIERALVSIAFSDGGSDLAMSDPGTPSRPGSVMSSRPSSRADGEVGQNMRSFGTATTLADDGLVDSHPIGDESNLTSGLCPRDAGEPLSEKALRRFSATRRESHLDGLNAVDHGISERSEAVAQKMLQIQAKLEAARHDTRLKRSGSTTSRSTDSASVRSRLHPSRGRLTPVNDYIYKPPPVVEAPRSNTPKSIDSPNGMLNERKLRVTARTPPPTVDGRRSPIPPARTPTTGSTIPSLASAVTTDDSDDYQSAIDHSTPASEVDEPTAQVVLYDHDPEQRPSPSISERTTRDSLERIGKRIVERTSNRDFKSFTRERASSVATSAATERPRY</sequence>
<gene>
    <name evidence="4" type="ORF">BS47DRAFT_1336130</name>
</gene>
<feature type="region of interest" description="Disordered" evidence="2">
    <location>
        <begin position="178"/>
        <end position="200"/>
    </location>
</feature>
<dbReference type="GO" id="GO:0031410">
    <property type="term" value="C:cytoplasmic vesicle"/>
    <property type="evidence" value="ECO:0007669"/>
    <property type="project" value="TreeGrafter"/>
</dbReference>
<protein>
    <recommendedName>
        <fullName evidence="3">cDENN domain-containing protein</fullName>
    </recommendedName>
</protein>
<dbReference type="PANTHER" id="PTHR12296">
    <property type="entry name" value="DENN DOMAIN-CONTAINING PROTEIN 4"/>
    <property type="match status" value="1"/>
</dbReference>
<feature type="region of interest" description="Disordered" evidence="2">
    <location>
        <begin position="68"/>
        <end position="120"/>
    </location>
</feature>
<dbReference type="InterPro" id="IPR001194">
    <property type="entry name" value="cDENN_dom"/>
</dbReference>
<dbReference type="Pfam" id="PF02141">
    <property type="entry name" value="DENN"/>
    <property type="match status" value="1"/>
</dbReference>
<dbReference type="Gene3D" id="3.40.50.11500">
    <property type="match status" value="1"/>
</dbReference>
<comment type="caution">
    <text evidence="4">The sequence shown here is derived from an EMBL/GenBank/DDBJ whole genome shotgun (WGS) entry which is preliminary data.</text>
</comment>
<feature type="coiled-coil region" evidence="1">
    <location>
        <begin position="725"/>
        <end position="843"/>
    </location>
</feature>
<dbReference type="EMBL" id="MU128913">
    <property type="protein sequence ID" value="KAF9520162.1"/>
    <property type="molecule type" value="Genomic_DNA"/>
</dbReference>
<feature type="region of interest" description="Disordered" evidence="2">
    <location>
        <begin position="973"/>
        <end position="1172"/>
    </location>
</feature>
<keyword evidence="1" id="KW-0175">Coiled coil</keyword>
<feature type="region of interest" description="Disordered" evidence="2">
    <location>
        <begin position="902"/>
        <end position="923"/>
    </location>
</feature>
<dbReference type="InterPro" id="IPR051696">
    <property type="entry name" value="DENN_Domain_GEFs"/>
</dbReference>
<feature type="region of interest" description="Disordered" evidence="2">
    <location>
        <begin position="853"/>
        <end position="886"/>
    </location>
</feature>